<feature type="transmembrane region" description="Helical" evidence="1">
    <location>
        <begin position="12"/>
        <end position="37"/>
    </location>
</feature>
<organism evidence="2 3">
    <name type="scientific">Cylicocyclus nassatus</name>
    <name type="common">Nematode worm</name>
    <dbReference type="NCBI Taxonomy" id="53992"/>
    <lineage>
        <taxon>Eukaryota</taxon>
        <taxon>Metazoa</taxon>
        <taxon>Ecdysozoa</taxon>
        <taxon>Nematoda</taxon>
        <taxon>Chromadorea</taxon>
        <taxon>Rhabditida</taxon>
        <taxon>Rhabditina</taxon>
        <taxon>Rhabditomorpha</taxon>
        <taxon>Strongyloidea</taxon>
        <taxon>Strongylidae</taxon>
        <taxon>Cylicocyclus</taxon>
    </lineage>
</organism>
<evidence type="ECO:0000313" key="3">
    <source>
        <dbReference type="Proteomes" id="UP001176961"/>
    </source>
</evidence>
<keyword evidence="1" id="KW-0812">Transmembrane</keyword>
<feature type="transmembrane region" description="Helical" evidence="1">
    <location>
        <begin position="57"/>
        <end position="79"/>
    </location>
</feature>
<proteinExistence type="predicted"/>
<gene>
    <name evidence="2" type="ORF">CYNAS_LOCUS22312</name>
</gene>
<keyword evidence="1" id="KW-1133">Transmembrane helix</keyword>
<accession>A0AA36HGE8</accession>
<evidence type="ECO:0000256" key="1">
    <source>
        <dbReference type="SAM" id="Phobius"/>
    </source>
</evidence>
<keyword evidence="1" id="KW-0472">Membrane</keyword>
<comment type="caution">
    <text evidence="2">The sequence shown here is derived from an EMBL/GenBank/DDBJ whole genome shotgun (WGS) entry which is preliminary data.</text>
</comment>
<sequence length="110" mass="13174">MESMSICWLIKHAQVLFIPIAFSYFIPLLYIYLLYIYYVSSMYTCPGYLSKNFVINWRLFEVILSYCYCYLFINLIVLITSYTRLVDITFECKYVVDVDFEMSVNFVCTT</sequence>
<dbReference type="Proteomes" id="UP001176961">
    <property type="component" value="Unassembled WGS sequence"/>
</dbReference>
<name>A0AA36HGE8_CYLNA</name>
<reference evidence="2" key="1">
    <citation type="submission" date="2023-07" db="EMBL/GenBank/DDBJ databases">
        <authorList>
            <consortium name="CYATHOMIX"/>
        </authorList>
    </citation>
    <scope>NUCLEOTIDE SEQUENCE</scope>
    <source>
        <strain evidence="2">N/A</strain>
    </source>
</reference>
<dbReference type="EMBL" id="CATQJL010000326">
    <property type="protein sequence ID" value="CAJ0610329.1"/>
    <property type="molecule type" value="Genomic_DNA"/>
</dbReference>
<dbReference type="AlphaFoldDB" id="A0AA36HGE8"/>
<protein>
    <submittedName>
        <fullName evidence="2">Uncharacterized protein</fullName>
    </submittedName>
</protein>
<keyword evidence="3" id="KW-1185">Reference proteome</keyword>
<evidence type="ECO:0000313" key="2">
    <source>
        <dbReference type="EMBL" id="CAJ0610329.1"/>
    </source>
</evidence>